<reference evidence="11" key="2">
    <citation type="submission" date="2025-08" db="UniProtKB">
        <authorList>
            <consortium name="RefSeq"/>
        </authorList>
    </citation>
    <scope>IDENTIFICATION</scope>
    <source>
        <tissue evidence="11">Leaf</tissue>
    </source>
</reference>
<evidence type="ECO:0000313" key="10">
    <source>
        <dbReference type="Proteomes" id="UP000515151"/>
    </source>
</evidence>
<reference evidence="10" key="1">
    <citation type="journal article" date="2020" name="Plant Biotechnol. J.">
        <title>The pomegranate (Punica granatum L.) draft genome dissects genetic divergence between soft- and hard-seeded cultivars.</title>
        <authorList>
            <person name="Luo X."/>
            <person name="Li H."/>
            <person name="Wu Z."/>
            <person name="Yao W."/>
            <person name="Zhao P."/>
            <person name="Cao D."/>
            <person name="Yu H."/>
            <person name="Li K."/>
            <person name="Poudel K."/>
            <person name="Zhao D."/>
            <person name="Zhang F."/>
            <person name="Xia X."/>
            <person name="Chen L."/>
            <person name="Wang Q."/>
            <person name="Jing D."/>
            <person name="Cao S."/>
        </authorList>
    </citation>
    <scope>NUCLEOTIDE SEQUENCE [LARGE SCALE GENOMIC DNA]</scope>
    <source>
        <strain evidence="10">cv. Tunisia</strain>
    </source>
</reference>
<evidence type="ECO:0000256" key="2">
    <source>
        <dbReference type="ARBA" id="ARBA00006533"/>
    </source>
</evidence>
<feature type="domain" description="Nuclear condensin complex subunit 3 C-terminal" evidence="9">
    <location>
        <begin position="530"/>
        <end position="873"/>
    </location>
</feature>
<gene>
    <name evidence="11" type="primary">LOC116209364</name>
</gene>
<evidence type="ECO:0000313" key="11">
    <source>
        <dbReference type="RefSeq" id="XP_031398838.1"/>
    </source>
</evidence>
<keyword evidence="3" id="KW-0158">Chromosome</keyword>
<dbReference type="GeneID" id="116209364"/>
<dbReference type="InterPro" id="IPR027165">
    <property type="entry name" value="CND3"/>
</dbReference>
<accession>A0A6P8E1X2</accession>
<protein>
    <submittedName>
        <fullName evidence="11">Condensin complex subunit 3 isoform X1</fullName>
    </submittedName>
</protein>
<sequence length="1040" mass="115487">MAGRRSMDDREARKHNQLAQKIGKILDETRTSSATHNRKLKDLSSLLSQSQPHFFSAFTKTLAPLFDFQRRAPASERVVHFLAAFCRSCASGAPSHGTSFLINFLHFLLAAAAAASKTARFRACQIISEIILRLPDDADVGNEQWDEVIETLMHRVKDKVPVIRIYAIRALSRFVNGSENSDILDLFLEALSLEQNVEVRKTLLLSLPPSSATSRVIIDCTLDESESVRKATYCVLANKFPLQSLSIKLRTLILQRGLADRSDAVVKECLKLLKDEWLVNCCKGDTVELLKYLDVETYELVGESVMLALLKAGVVRLHDVDGIQKYTFSSSDNAGVEESGEFAQHNIQLVGAEVALYWRVICRHLLMEAQEKGSDAANAVGTEAALYAAEASDSNDLLERILPVTISDYIDLVRAHINAGPNYRFASRQLLLLGAMLDFSDATNRKMASAFVRELLLKPLEHEIDDEGNKVALGDCINLGGDREWADAVSALARKVHSASGEFEEAVLEVVEELAQPCRERTADSIQWMHCLSVTGLLLESAKSFGSVRSKAIKLDDLLQFLLLPGAKHVHLDVQRVAIRCLGLLGLLDRKLSKELIDQLRQSFVDGPPPTSRMASTALIDLLLWHGPWEIERASGKNPDMQLQDNQTSVNFSDVDETSSVELLHLLYAGFDRDDWIISVPSDESESIHAVLGEGFAKILLLSNKYPSISASTHQLVMVKLICLYFSDHTKELQRLRQCLSVFFEHYPSLSPKHKEVVSKAFIPAVKSIWPGINGNAGGSAHTVSIKRKRAVQASRFMLQMMQAPLYAKETKAGNGYNTRDSAETYDNSDESSVEWGEEGLGIRIATEVVGFPAKKTPAERSYISALSRILVLIKFRPTEQHAVKLMRRLLFYVNEAVSSEKDLSKELNRLAEHLKALDEHHDQEFSQEEANQILRRLEISFELDAGGPMAVPQTPVPGSARPTRKRRQARREEWSSDEELAASPTSVATGVPATASARSQRASKTAALTRMAKRETNIDEEDESEVSDVTSEEESDGSE</sequence>
<comment type="similarity">
    <text evidence="2">Belongs to the CND3 (condensin subunit 3) family.</text>
</comment>
<evidence type="ECO:0000259" key="9">
    <source>
        <dbReference type="Pfam" id="PF12719"/>
    </source>
</evidence>
<dbReference type="InterPro" id="IPR025977">
    <property type="entry name" value="Cnd3_C"/>
</dbReference>
<keyword evidence="6" id="KW-0226">DNA condensation</keyword>
<evidence type="ECO:0000256" key="7">
    <source>
        <dbReference type="ARBA" id="ARBA00023306"/>
    </source>
</evidence>
<dbReference type="GO" id="GO:0007076">
    <property type="term" value="P:mitotic chromosome condensation"/>
    <property type="evidence" value="ECO:0007669"/>
    <property type="project" value="InterPro"/>
</dbReference>
<dbReference type="Proteomes" id="UP000515151">
    <property type="component" value="Chromosome 5"/>
</dbReference>
<feature type="compositionally biased region" description="Acidic residues" evidence="8">
    <location>
        <begin position="1019"/>
        <end position="1040"/>
    </location>
</feature>
<feature type="region of interest" description="Disordered" evidence="8">
    <location>
        <begin position="946"/>
        <end position="1040"/>
    </location>
</feature>
<evidence type="ECO:0000256" key="4">
    <source>
        <dbReference type="ARBA" id="ARBA00022618"/>
    </source>
</evidence>
<dbReference type="InterPro" id="IPR011989">
    <property type="entry name" value="ARM-like"/>
</dbReference>
<organism evidence="10 11">
    <name type="scientific">Punica granatum</name>
    <name type="common">Pomegranate</name>
    <dbReference type="NCBI Taxonomy" id="22663"/>
    <lineage>
        <taxon>Eukaryota</taxon>
        <taxon>Viridiplantae</taxon>
        <taxon>Streptophyta</taxon>
        <taxon>Embryophyta</taxon>
        <taxon>Tracheophyta</taxon>
        <taxon>Spermatophyta</taxon>
        <taxon>Magnoliopsida</taxon>
        <taxon>eudicotyledons</taxon>
        <taxon>Gunneridae</taxon>
        <taxon>Pentapetalae</taxon>
        <taxon>rosids</taxon>
        <taxon>malvids</taxon>
        <taxon>Myrtales</taxon>
        <taxon>Lythraceae</taxon>
        <taxon>Punica</taxon>
    </lineage>
</organism>
<dbReference type="RefSeq" id="XP_031398838.1">
    <property type="nucleotide sequence ID" value="XM_031542978.1"/>
</dbReference>
<dbReference type="GO" id="GO:0000796">
    <property type="term" value="C:condensin complex"/>
    <property type="evidence" value="ECO:0007669"/>
    <property type="project" value="InterPro"/>
</dbReference>
<evidence type="ECO:0000256" key="3">
    <source>
        <dbReference type="ARBA" id="ARBA00022454"/>
    </source>
</evidence>
<dbReference type="PANTHER" id="PTHR14418:SF5">
    <property type="entry name" value="CONDENSIN COMPLEX SUBUNIT 3"/>
    <property type="match status" value="1"/>
</dbReference>
<dbReference type="SUPFAM" id="SSF48371">
    <property type="entry name" value="ARM repeat"/>
    <property type="match status" value="1"/>
</dbReference>
<evidence type="ECO:0000256" key="8">
    <source>
        <dbReference type="SAM" id="MobiDB-lite"/>
    </source>
</evidence>
<dbReference type="AlphaFoldDB" id="A0A6P8E1X2"/>
<keyword evidence="5" id="KW-0498">Mitosis</keyword>
<evidence type="ECO:0000256" key="1">
    <source>
        <dbReference type="ARBA" id="ARBA00004286"/>
    </source>
</evidence>
<dbReference type="InterPro" id="IPR016024">
    <property type="entry name" value="ARM-type_fold"/>
</dbReference>
<evidence type="ECO:0000256" key="5">
    <source>
        <dbReference type="ARBA" id="ARBA00022776"/>
    </source>
</evidence>
<keyword evidence="10" id="KW-1185">Reference proteome</keyword>
<dbReference type="GO" id="GO:0051301">
    <property type="term" value="P:cell division"/>
    <property type="evidence" value="ECO:0007669"/>
    <property type="project" value="UniProtKB-KW"/>
</dbReference>
<keyword evidence="4" id="KW-0132">Cell division</keyword>
<dbReference type="Gene3D" id="1.25.10.10">
    <property type="entry name" value="Leucine-rich Repeat Variant"/>
    <property type="match status" value="1"/>
</dbReference>
<dbReference type="GO" id="GO:0000793">
    <property type="term" value="C:condensed chromosome"/>
    <property type="evidence" value="ECO:0007669"/>
    <property type="project" value="TreeGrafter"/>
</dbReference>
<name>A0A6P8E1X2_PUNGR</name>
<evidence type="ECO:0000256" key="6">
    <source>
        <dbReference type="ARBA" id="ARBA00023067"/>
    </source>
</evidence>
<comment type="subcellular location">
    <subcellularLocation>
        <location evidence="1">Chromosome</location>
    </subcellularLocation>
</comment>
<dbReference type="Pfam" id="PF12719">
    <property type="entry name" value="Cnd3"/>
    <property type="match status" value="1"/>
</dbReference>
<dbReference type="OrthoDB" id="27187at2759"/>
<dbReference type="PANTHER" id="PTHR14418">
    <property type="entry name" value="CONDENSIN COMPLEX SUBUNIT 3-RELATED"/>
    <property type="match status" value="1"/>
</dbReference>
<proteinExistence type="inferred from homology"/>
<keyword evidence="7" id="KW-0131">Cell cycle</keyword>